<evidence type="ECO:0000256" key="2">
    <source>
        <dbReference type="ARBA" id="ARBA00010231"/>
    </source>
</evidence>
<dbReference type="SUPFAM" id="SSF53738">
    <property type="entry name" value="Phosphoglucomutase, first 3 domains"/>
    <property type="match status" value="3"/>
</dbReference>
<dbReference type="InterPro" id="IPR005844">
    <property type="entry name" value="A-D-PHexomutase_a/b/a-I"/>
</dbReference>
<comment type="caution">
    <text evidence="10">The sequence shown here is derived from an EMBL/GenBank/DDBJ whole genome shotgun (WGS) entry which is preliminary data.</text>
</comment>
<evidence type="ECO:0000256" key="3">
    <source>
        <dbReference type="ARBA" id="ARBA00022553"/>
    </source>
</evidence>
<name>A0ABR1BAW3_POLSC</name>
<dbReference type="EMBL" id="JAWJWF010000001">
    <property type="protein sequence ID" value="KAK6640462.1"/>
    <property type="molecule type" value="Genomic_DNA"/>
</dbReference>
<dbReference type="InterPro" id="IPR005846">
    <property type="entry name" value="A-D-PHexomutase_a/b/a-III"/>
</dbReference>
<gene>
    <name evidence="10" type="ORF">RUM44_012156</name>
</gene>
<evidence type="ECO:0000259" key="8">
    <source>
        <dbReference type="Pfam" id="PF02879"/>
    </source>
</evidence>
<evidence type="ECO:0000313" key="10">
    <source>
        <dbReference type="EMBL" id="KAK6640462.1"/>
    </source>
</evidence>
<dbReference type="PANTHER" id="PTHR45745:SF1">
    <property type="entry name" value="PHOSPHOGLUCOMUTASE 2B-RELATED"/>
    <property type="match status" value="1"/>
</dbReference>
<feature type="domain" description="Alpha-D-phosphohexomutase alpha/beta/alpha" evidence="8">
    <location>
        <begin position="224"/>
        <end position="329"/>
    </location>
</feature>
<comment type="cofactor">
    <cofactor evidence="1">
        <name>Mg(2+)</name>
        <dbReference type="ChEBI" id="CHEBI:18420"/>
    </cofactor>
</comment>
<evidence type="ECO:0000259" key="7">
    <source>
        <dbReference type="Pfam" id="PF02878"/>
    </source>
</evidence>
<evidence type="ECO:0000256" key="5">
    <source>
        <dbReference type="ARBA" id="ARBA00022842"/>
    </source>
</evidence>
<dbReference type="Pfam" id="PF02879">
    <property type="entry name" value="PGM_PMM_II"/>
    <property type="match status" value="1"/>
</dbReference>
<keyword evidence="4" id="KW-0479">Metal-binding</keyword>
<proteinExistence type="inferred from homology"/>
<evidence type="ECO:0000256" key="4">
    <source>
        <dbReference type="ARBA" id="ARBA00022723"/>
    </source>
</evidence>
<keyword evidence="6" id="KW-0413">Isomerase</keyword>
<keyword evidence="11" id="KW-1185">Reference proteome</keyword>
<dbReference type="Gene3D" id="3.40.120.10">
    <property type="entry name" value="Alpha-D-Glucose-1,6-Bisphosphate, subunit A, domain 3"/>
    <property type="match status" value="3"/>
</dbReference>
<feature type="domain" description="Alpha-D-phosphohexomutase alpha/beta/alpha" evidence="7">
    <location>
        <begin position="57"/>
        <end position="196"/>
    </location>
</feature>
<keyword evidence="5" id="KW-0460">Magnesium</keyword>
<keyword evidence="3" id="KW-0597">Phosphoprotein</keyword>
<comment type="similarity">
    <text evidence="2">Belongs to the phosphohexose mutase family.</text>
</comment>
<dbReference type="PANTHER" id="PTHR45745">
    <property type="entry name" value="PHOSPHOMANNOMUTASE 45A"/>
    <property type="match status" value="1"/>
</dbReference>
<dbReference type="Pfam" id="PF02880">
    <property type="entry name" value="PGM_PMM_III"/>
    <property type="match status" value="1"/>
</dbReference>
<feature type="domain" description="Alpha-D-phosphohexomutase alpha/beta/alpha" evidence="9">
    <location>
        <begin position="359"/>
        <end position="468"/>
    </location>
</feature>
<evidence type="ECO:0000256" key="1">
    <source>
        <dbReference type="ARBA" id="ARBA00001946"/>
    </source>
</evidence>
<protein>
    <recommendedName>
        <fullName evidence="12">Phosphoglucomutase-2</fullName>
    </recommendedName>
</protein>
<evidence type="ECO:0000259" key="9">
    <source>
        <dbReference type="Pfam" id="PF02880"/>
    </source>
</evidence>
<organism evidence="10 11">
    <name type="scientific">Polyplax serrata</name>
    <name type="common">Common mouse louse</name>
    <dbReference type="NCBI Taxonomy" id="468196"/>
    <lineage>
        <taxon>Eukaryota</taxon>
        <taxon>Metazoa</taxon>
        <taxon>Ecdysozoa</taxon>
        <taxon>Arthropoda</taxon>
        <taxon>Hexapoda</taxon>
        <taxon>Insecta</taxon>
        <taxon>Pterygota</taxon>
        <taxon>Neoptera</taxon>
        <taxon>Paraneoptera</taxon>
        <taxon>Psocodea</taxon>
        <taxon>Troctomorpha</taxon>
        <taxon>Phthiraptera</taxon>
        <taxon>Anoplura</taxon>
        <taxon>Polyplacidae</taxon>
        <taxon>Polyplax</taxon>
    </lineage>
</organism>
<dbReference type="InterPro" id="IPR005845">
    <property type="entry name" value="A-D-PHexomutase_a/b/a-II"/>
</dbReference>
<evidence type="ECO:0000313" key="11">
    <source>
        <dbReference type="Proteomes" id="UP001359485"/>
    </source>
</evidence>
<accession>A0ABR1BAW3</accession>
<dbReference type="PROSITE" id="PS00710">
    <property type="entry name" value="PGM_PMM"/>
    <property type="match status" value="1"/>
</dbReference>
<dbReference type="InterPro" id="IPR016066">
    <property type="entry name" value="A-D-PHexomutase_CS"/>
</dbReference>
<reference evidence="10 11" key="1">
    <citation type="submission" date="2023-09" db="EMBL/GenBank/DDBJ databases">
        <title>Genomes of two closely related lineages of the louse Polyplax serrata with different host specificities.</title>
        <authorList>
            <person name="Martinu J."/>
            <person name="Tarabai H."/>
            <person name="Stefka J."/>
            <person name="Hypsa V."/>
        </authorList>
    </citation>
    <scope>NUCLEOTIDE SEQUENCE [LARGE SCALE GENOMIC DNA]</scope>
    <source>
        <strain evidence="10">98ZLc_SE</strain>
    </source>
</reference>
<sequence length="614" mass="69249">MNSGGETMLSSISNPDLDKKIEEWLKWDKNEKTLKEVQTMVNNRDYKKLSNLFLNRLEFGTAGLRARMGAGYNQMNELVVIQTAQGLCEYLLNFFNDTQVRGIVLGYDGRYNSKRFAELTASVFLSKNIKVFLFSDLCPTPFIPFAVKKYDCVAGVMVTASHNPKDDNGYKVYWRNGAQIIPPHDKEIQKSILKNLEPRHSSWDTASIKGNPNLFDPMSDILVAYYDKLQDIILFPELNQTSPIGIVYTAMHGVGYRYVMKAFEVANLKKFCPVVEQVEPDPEFPTVPFPNPEEGKSALNLSIETASKNGCTLILANDPDADRLAVAEKSPVGDGHWKIFSGNELGALLGWWSLFCYKMKHQEADLTNVYMLASTVSSKILNTMAKSEGFKFEETLTGFKWMGNVANDLMESGKTVLFAFEEAIGFMCGTSVLDKDGVSASVKIAEMAAYLKQKCGQSLQQKLNELYGQYGQHVTLNSYFVCYDPKIINSIFFRLRNFKESNNKSYPQSILNGKYQVCGVRDLTTGYDDFYPDKKARLPTSNSSQMITFRFTNGLVATLRTSGTEPKLKYYSELCADPKEQNRNKVVQTLNEMIQGLINEFLEPERNGLLPRAE</sequence>
<dbReference type="Pfam" id="PF02878">
    <property type="entry name" value="PGM_PMM_I"/>
    <property type="match status" value="1"/>
</dbReference>
<dbReference type="Proteomes" id="UP001359485">
    <property type="component" value="Unassembled WGS sequence"/>
</dbReference>
<dbReference type="InterPro" id="IPR036900">
    <property type="entry name" value="A-D-PHexomutase_C_sf"/>
</dbReference>
<evidence type="ECO:0000256" key="6">
    <source>
        <dbReference type="ARBA" id="ARBA00023235"/>
    </source>
</evidence>
<evidence type="ECO:0008006" key="12">
    <source>
        <dbReference type="Google" id="ProtNLM"/>
    </source>
</evidence>
<dbReference type="SUPFAM" id="SSF55957">
    <property type="entry name" value="Phosphoglucomutase, C-terminal domain"/>
    <property type="match status" value="1"/>
</dbReference>
<dbReference type="InterPro" id="IPR016055">
    <property type="entry name" value="A-D-PHexomutase_a/b/a-I/II/III"/>
</dbReference>
<dbReference type="CDD" id="cd05799">
    <property type="entry name" value="PGM2"/>
    <property type="match status" value="1"/>
</dbReference>
<dbReference type="InterPro" id="IPR005841">
    <property type="entry name" value="Alpha-D-phosphohexomutase_SF"/>
</dbReference>
<dbReference type="PRINTS" id="PR00509">
    <property type="entry name" value="PGMPMM"/>
</dbReference>